<evidence type="ECO:0000313" key="5">
    <source>
        <dbReference type="Proteomes" id="UP000195947"/>
    </source>
</evidence>
<dbReference type="Gene3D" id="3.40.1190.20">
    <property type="match status" value="1"/>
</dbReference>
<evidence type="ECO:0000313" key="3">
    <source>
        <dbReference type="EMBL" id="NLD32927.1"/>
    </source>
</evidence>
<dbReference type="Proteomes" id="UP000195947">
    <property type="component" value="Unassembled WGS sequence"/>
</dbReference>
<dbReference type="PANTHER" id="PTHR42909:SF4">
    <property type="entry name" value="CARBOHYDRATE KINASE, PFKB FAMILY"/>
    <property type="match status" value="1"/>
</dbReference>
<dbReference type="GO" id="GO:0016798">
    <property type="term" value="F:hydrolase activity, acting on glycosyl bonds"/>
    <property type="evidence" value="ECO:0007669"/>
    <property type="project" value="TreeGrafter"/>
</dbReference>
<keyword evidence="5" id="KW-1185">Reference proteome</keyword>
<dbReference type="Gene3D" id="1.10.10.10">
    <property type="entry name" value="Winged helix-like DNA-binding domain superfamily/Winged helix DNA-binding domain"/>
    <property type="match status" value="1"/>
</dbReference>
<proteinExistence type="predicted"/>
<gene>
    <name evidence="3" type="ORF">GX662_11830</name>
    <name evidence="4" type="ORF">SAMN04488507_10422</name>
    <name evidence="2" type="ORF">TFLO_2409</name>
</gene>
<dbReference type="OrthoDB" id="9806249at2"/>
<dbReference type="AlphaFoldDB" id="A0A143YUN5"/>
<dbReference type="CDD" id="cd01941">
    <property type="entry name" value="YeiC_kinase_like"/>
    <property type="match status" value="1"/>
</dbReference>
<dbReference type="Pfam" id="PF00294">
    <property type="entry name" value="PfkB"/>
    <property type="match status" value="1"/>
</dbReference>
<evidence type="ECO:0000313" key="6">
    <source>
        <dbReference type="Proteomes" id="UP000199686"/>
    </source>
</evidence>
<dbReference type="InterPro" id="IPR036388">
    <property type="entry name" value="WH-like_DNA-bd_sf"/>
</dbReference>
<dbReference type="EMBL" id="JAAZCD010000269">
    <property type="protein sequence ID" value="NLD32927.1"/>
    <property type="molecule type" value="Genomic_DNA"/>
</dbReference>
<reference evidence="2 5" key="1">
    <citation type="submission" date="2016-02" db="EMBL/GenBank/DDBJ databases">
        <authorList>
            <person name="Strepis N."/>
        </authorList>
    </citation>
    <scope>NUCLEOTIDE SEQUENCE [LARGE SCALE GENOMIC DNA]</scope>
    <source>
        <strain evidence="2">Trichococcus flocculiformis</strain>
    </source>
</reference>
<comment type="caution">
    <text evidence="3">The sequence shown here is derived from an EMBL/GenBank/DDBJ whole genome shotgun (WGS) entry which is preliminary data.</text>
</comment>
<dbReference type="RefSeq" id="WP_086989843.1">
    <property type="nucleotide sequence ID" value="NZ_FJMZ01000033.1"/>
</dbReference>
<dbReference type="EMBL" id="FOQC01000042">
    <property type="protein sequence ID" value="SFI05041.1"/>
    <property type="molecule type" value="Genomic_DNA"/>
</dbReference>
<dbReference type="SUPFAM" id="SSF46785">
    <property type="entry name" value="Winged helix' DNA-binding domain"/>
    <property type="match status" value="1"/>
</dbReference>
<dbReference type="PANTHER" id="PTHR42909">
    <property type="entry name" value="ZGC:136858"/>
    <property type="match status" value="1"/>
</dbReference>
<organism evidence="3 7">
    <name type="scientific">Trichococcus flocculiformis</name>
    <dbReference type="NCBI Taxonomy" id="82803"/>
    <lineage>
        <taxon>Bacteria</taxon>
        <taxon>Bacillati</taxon>
        <taxon>Bacillota</taxon>
        <taxon>Bacilli</taxon>
        <taxon>Lactobacillales</taxon>
        <taxon>Carnobacteriaceae</taxon>
        <taxon>Trichococcus</taxon>
    </lineage>
</organism>
<protein>
    <submittedName>
        <fullName evidence="2">Carbohydrate kinase pfkb</fullName>
    </submittedName>
    <submittedName>
        <fullName evidence="4">Sugar or nucleoside kinase, ribokinase family</fullName>
    </submittedName>
    <submittedName>
        <fullName evidence="3">Winged helix-turn-helix transcriptional regulator</fullName>
    </submittedName>
</protein>
<dbReference type="Proteomes" id="UP000589373">
    <property type="component" value="Unassembled WGS sequence"/>
</dbReference>
<reference evidence="4 6" key="2">
    <citation type="submission" date="2016-10" db="EMBL/GenBank/DDBJ databases">
        <authorList>
            <person name="Varghese N."/>
            <person name="Submissions S."/>
        </authorList>
    </citation>
    <scope>NUCLEOTIDE SEQUENCE [LARGE SCALE GENOMIC DNA]</scope>
    <source>
        <strain evidence="4 6">DSM 2094</strain>
    </source>
</reference>
<evidence type="ECO:0000259" key="1">
    <source>
        <dbReference type="Pfam" id="PF00294"/>
    </source>
</evidence>
<dbReference type="InterPro" id="IPR011611">
    <property type="entry name" value="PfkB_dom"/>
</dbReference>
<evidence type="ECO:0000313" key="7">
    <source>
        <dbReference type="Proteomes" id="UP000589373"/>
    </source>
</evidence>
<dbReference type="EMBL" id="FJMZ01000033">
    <property type="protein sequence ID" value="CZQ99294.1"/>
    <property type="molecule type" value="Genomic_DNA"/>
</dbReference>
<dbReference type="GO" id="GO:0004730">
    <property type="term" value="F:pseudouridylate synthase activity"/>
    <property type="evidence" value="ECO:0007669"/>
    <property type="project" value="TreeGrafter"/>
</dbReference>
<dbReference type="InterPro" id="IPR029056">
    <property type="entry name" value="Ribokinase-like"/>
</dbReference>
<dbReference type="SUPFAM" id="SSF53613">
    <property type="entry name" value="Ribokinase-like"/>
    <property type="match status" value="1"/>
</dbReference>
<name>A0A143YUN5_9LACT</name>
<dbReference type="GO" id="GO:0016301">
    <property type="term" value="F:kinase activity"/>
    <property type="evidence" value="ECO:0007669"/>
    <property type="project" value="UniProtKB-KW"/>
</dbReference>
<dbReference type="GO" id="GO:0005737">
    <property type="term" value="C:cytoplasm"/>
    <property type="evidence" value="ECO:0007669"/>
    <property type="project" value="TreeGrafter"/>
</dbReference>
<feature type="domain" description="Carbohydrate kinase PfkB" evidence="1">
    <location>
        <begin position="62"/>
        <end position="344"/>
    </location>
</feature>
<dbReference type="Proteomes" id="UP000199686">
    <property type="component" value="Unassembled WGS sequence"/>
</dbReference>
<evidence type="ECO:0000313" key="4">
    <source>
        <dbReference type="EMBL" id="SFI05041.1"/>
    </source>
</evidence>
<dbReference type="STRING" id="82803.SAMN04488048_10394"/>
<accession>A0A143YUN5</accession>
<evidence type="ECO:0000313" key="2">
    <source>
        <dbReference type="EMBL" id="CZQ99294.1"/>
    </source>
</evidence>
<keyword evidence="2" id="KW-0418">Kinase</keyword>
<dbReference type="InterPro" id="IPR036390">
    <property type="entry name" value="WH_DNA-bd_sf"/>
</dbReference>
<dbReference type="Pfam" id="PF13412">
    <property type="entry name" value="HTH_24"/>
    <property type="match status" value="1"/>
</dbReference>
<sequence length="376" mass="41939">MALNEKESKILSYIKENPFISQQDLATKIGLSRPAVANIISGLVRRGYLLGKAYVINDTRPIVCIGAACIDRRYFVEGGLIHGQSNNVTSQTSIGGVALSIAENLGRLQEDVVMLSLVGDDAEWHTIEESMRPLMKTSEVEMIPGFSTGTFMEVIDESGKMIIGLAEMDIYEYMQPKWLLKHLATLKRAKTIIIDSNCPKESVEHLLEIGAKYNIPTVLICASVLKLYNIPENLKGLKLLITKHDETEKHFGIKIKDDASMREALQMWLDKGVQHVIITKNSQSVGYASENYGMHVYDLKNSDENSETYIWGTNEALCAGIVYSYLRTDEISEMIQTGLANAVMSSKSAYKVRPNLSQAVLRKDVKEIGKLESREI</sequence>
<reference evidence="3 7" key="3">
    <citation type="journal article" date="2020" name="Biotechnol. Biofuels">
        <title>New insights from the biogas microbiome by comprehensive genome-resolved metagenomics of nearly 1600 species originating from multiple anaerobic digesters.</title>
        <authorList>
            <person name="Campanaro S."/>
            <person name="Treu L."/>
            <person name="Rodriguez-R L.M."/>
            <person name="Kovalovszki A."/>
            <person name="Ziels R.M."/>
            <person name="Maus I."/>
            <person name="Zhu X."/>
            <person name="Kougias P.G."/>
            <person name="Basile A."/>
            <person name="Luo G."/>
            <person name="Schluter A."/>
            <person name="Konstantinidis K.T."/>
            <person name="Angelidaki I."/>
        </authorList>
    </citation>
    <scope>NUCLEOTIDE SEQUENCE [LARGE SCALE GENOMIC DNA]</scope>
    <source>
        <strain evidence="3">AS07pgkLD_105</strain>
    </source>
</reference>
<keyword evidence="2" id="KW-0808">Transferase</keyword>